<dbReference type="GO" id="GO:0005852">
    <property type="term" value="C:eukaryotic translation initiation factor 3 complex"/>
    <property type="evidence" value="ECO:0007669"/>
    <property type="project" value="UniProtKB-UniRule"/>
</dbReference>
<comment type="function">
    <text evidence="5">Component of the eukaryotic translation initiation factor 3 (eIF-3) complex, which is involved in protein synthesis of a specialized repertoire of mRNAs and, together with other initiation factors, stimulates binding of mRNA and methionyl-tRNAi to the 40S ribosome. The eIF-3 complex specifically targets and initiates translation of a subset of mRNAs involved in cell proliferation.</text>
</comment>
<evidence type="ECO:0000259" key="6">
    <source>
        <dbReference type="PROSITE" id="PS50250"/>
    </source>
</evidence>
<dbReference type="Proteomes" id="UP000515135">
    <property type="component" value="Unplaced"/>
</dbReference>
<dbReference type="GO" id="GO:0043022">
    <property type="term" value="F:ribosome binding"/>
    <property type="evidence" value="ECO:0007669"/>
    <property type="project" value="InterPro"/>
</dbReference>
<reference evidence="8 9" key="1">
    <citation type="submission" date="2025-04" db="UniProtKB">
        <authorList>
            <consortium name="RefSeq"/>
        </authorList>
    </citation>
    <scope>IDENTIFICATION</scope>
    <source>
        <tissue evidence="8 9">Gonad</tissue>
    </source>
</reference>
<evidence type="ECO:0000256" key="3">
    <source>
        <dbReference type="ARBA" id="ARBA00022917"/>
    </source>
</evidence>
<dbReference type="InterPro" id="IPR000717">
    <property type="entry name" value="PCI_dom"/>
</dbReference>
<evidence type="ECO:0000313" key="7">
    <source>
        <dbReference type="Proteomes" id="UP000515135"/>
    </source>
</evidence>
<protein>
    <recommendedName>
        <fullName evidence="5">Eukaryotic translation initiation factor 3 subunit K</fullName>
        <shortName evidence="5">eIF3k</shortName>
    </recommendedName>
    <alternativeName>
        <fullName evidence="5">eIF-3 p25</fullName>
    </alternativeName>
</protein>
<comment type="subcellular location">
    <subcellularLocation>
        <location evidence="5">Cytoplasm</location>
    </subcellularLocation>
</comment>
<dbReference type="InterPro" id="IPR036388">
    <property type="entry name" value="WH-like_DNA-bd_sf"/>
</dbReference>
<dbReference type="RefSeq" id="XP_019642529.1">
    <property type="nucleotide sequence ID" value="XM_019786970.1"/>
</dbReference>
<dbReference type="GO" id="GO:0001732">
    <property type="term" value="P:formation of cytoplasmic translation initiation complex"/>
    <property type="evidence" value="ECO:0007669"/>
    <property type="project" value="UniProtKB-UniRule"/>
</dbReference>
<dbReference type="PANTHER" id="PTHR13022:SF0">
    <property type="entry name" value="EUKARYOTIC TRANSLATION INITIATION FACTOR 3 SUBUNIT K"/>
    <property type="match status" value="1"/>
</dbReference>
<dbReference type="PROSITE" id="PS50250">
    <property type="entry name" value="PCI"/>
    <property type="match status" value="1"/>
</dbReference>
<dbReference type="OrthoDB" id="337745at2759"/>
<proteinExistence type="inferred from homology"/>
<keyword evidence="7" id="KW-1185">Reference proteome</keyword>
<dbReference type="InterPro" id="IPR016024">
    <property type="entry name" value="ARM-type_fold"/>
</dbReference>
<dbReference type="AlphaFoldDB" id="A0A6P4ZMT3"/>
<name>A0A6P4ZMT3_BRABE</name>
<keyword evidence="3 5" id="KW-0648">Protein biosynthesis</keyword>
<dbReference type="KEGG" id="bbel:109483822"/>
<keyword evidence="1 5" id="KW-0963">Cytoplasm</keyword>
<dbReference type="InterPro" id="IPR016020">
    <property type="entry name" value="Transl_init_fac_sub12_N_euk"/>
</dbReference>
<feature type="domain" description="PCI" evidence="6">
    <location>
        <begin position="40"/>
        <end position="202"/>
    </location>
</feature>
<evidence type="ECO:0000256" key="5">
    <source>
        <dbReference type="HAMAP-Rule" id="MF_03010"/>
    </source>
</evidence>
<dbReference type="Gene3D" id="1.10.10.10">
    <property type="entry name" value="Winged helix-like DNA-binding domain superfamily/Winged helix DNA-binding domain"/>
    <property type="match status" value="1"/>
</dbReference>
<dbReference type="SUPFAM" id="SSF46785">
    <property type="entry name" value="Winged helix' DNA-binding domain"/>
    <property type="match status" value="1"/>
</dbReference>
<evidence type="ECO:0000256" key="4">
    <source>
        <dbReference type="ARBA" id="ARBA00057041"/>
    </source>
</evidence>
<evidence type="ECO:0000313" key="8">
    <source>
        <dbReference type="RefSeq" id="XP_019642529.1"/>
    </source>
</evidence>
<gene>
    <name evidence="8 9" type="primary">LOC109483822</name>
</gene>
<accession>A0A6P4ZMT3</accession>
<dbReference type="GeneID" id="109483822"/>
<organism evidence="7 9">
    <name type="scientific">Branchiostoma belcheri</name>
    <name type="common">Amphioxus</name>
    <dbReference type="NCBI Taxonomy" id="7741"/>
    <lineage>
        <taxon>Eukaryota</taxon>
        <taxon>Metazoa</taxon>
        <taxon>Chordata</taxon>
        <taxon>Cephalochordata</taxon>
        <taxon>Leptocardii</taxon>
        <taxon>Amphioxiformes</taxon>
        <taxon>Branchiostomatidae</taxon>
        <taxon>Branchiostoma</taxon>
    </lineage>
</organism>
<evidence type="ECO:0000256" key="1">
    <source>
        <dbReference type="ARBA" id="ARBA00022490"/>
    </source>
</evidence>
<dbReference type="Pfam" id="PF10075">
    <property type="entry name" value="CSN8_PSD8_EIF3K"/>
    <property type="match status" value="1"/>
</dbReference>
<dbReference type="Gene3D" id="1.25.40.250">
    <property type="entry name" value="ARM repeat, domain 1"/>
    <property type="match status" value="1"/>
</dbReference>
<dbReference type="GO" id="GO:0033290">
    <property type="term" value="C:eukaryotic 48S preinitiation complex"/>
    <property type="evidence" value="ECO:0007669"/>
    <property type="project" value="UniProtKB-UniRule"/>
</dbReference>
<comment type="function">
    <text evidence="4">Component of the eukaryotic translation initiation factor 3 (eIF-3) complex, which is required for several steps in the initiation of protein synthesis. The eIF-3 complex associates with the 40S ribosome and facilitates the recruitment of eIF-1, eIF-1A, eIF-2:GTP:methionyl-tRNAi and eIF-5 to form the 43S pre-initiation complex (43S PIC). The eIF-3 complex stimulates mRNA recruitment to the 43S PIC and scanning of the mRNA for AUG recognition. The eIF-3 complex is also required for disassembly and recycling of post-termination ribosomal complexes and subsequently prevents premature joining of the 40S and 60S ribosomal subunits prior to initiation. The eIF-3 complex specifically targets and initiates translation of a subset of mRNAs involved in cell proliferation, including cell cycling, differentiation and apoptosis, and uses different modes of RNA stem-loop binding to exert either translational activation or repression.</text>
</comment>
<dbReference type="InterPro" id="IPR009374">
    <property type="entry name" value="eIF3k"/>
</dbReference>
<dbReference type="GO" id="GO:0003743">
    <property type="term" value="F:translation initiation factor activity"/>
    <property type="evidence" value="ECO:0007669"/>
    <property type="project" value="UniProtKB-UniRule"/>
</dbReference>
<keyword evidence="2 5" id="KW-0396">Initiation factor</keyword>
<evidence type="ECO:0000313" key="9">
    <source>
        <dbReference type="RefSeq" id="XP_019642530.1"/>
    </source>
</evidence>
<dbReference type="GO" id="GO:0016282">
    <property type="term" value="C:eukaryotic 43S preinitiation complex"/>
    <property type="evidence" value="ECO:0007669"/>
    <property type="project" value="UniProtKB-UniRule"/>
</dbReference>
<dbReference type="FunFam" id="1.25.40.250:FF:000001">
    <property type="entry name" value="Eukaryotic translation initiation factor 3 subunit K"/>
    <property type="match status" value="1"/>
</dbReference>
<evidence type="ECO:0000256" key="2">
    <source>
        <dbReference type="ARBA" id="ARBA00022540"/>
    </source>
</evidence>
<dbReference type="GO" id="GO:0003723">
    <property type="term" value="F:RNA binding"/>
    <property type="evidence" value="ECO:0007669"/>
    <property type="project" value="UniProtKB-UniRule"/>
</dbReference>
<dbReference type="HAMAP" id="MF_03010">
    <property type="entry name" value="eIF3k"/>
    <property type="match status" value="1"/>
</dbReference>
<sequence length="218" mass="25138">MAEAMRATVAALLHGIDRYNPENLATLERYVDLQCKENTYDLEANLAVLKLYQFNPTYYQTAVTAQILMKALTNLPHSDFTLCKCLVDQVHQEEEMITRVTFLADLLETCQFKLFWKEISLTPEVIEGVSGFEDSVRKFICHVVSITYQRIDKQTLLELLGDIEDHQLKQWMNKYGWRDDGEGFVFLANQEENVKTKNIVEKIDFESVAGIMAASIQR</sequence>
<dbReference type="RefSeq" id="XP_019642530.1">
    <property type="nucleotide sequence ID" value="XM_019786971.1"/>
</dbReference>
<dbReference type="GO" id="GO:0006446">
    <property type="term" value="P:regulation of translational initiation"/>
    <property type="evidence" value="ECO:0007669"/>
    <property type="project" value="InterPro"/>
</dbReference>
<dbReference type="InterPro" id="IPR036390">
    <property type="entry name" value="WH_DNA-bd_sf"/>
</dbReference>
<dbReference type="InterPro" id="IPR033464">
    <property type="entry name" value="CSN8_PSD8_EIF3K"/>
</dbReference>
<dbReference type="FunFam" id="1.10.10.10:FF:000212">
    <property type="entry name" value="Eukaryotic translation initiation factor 3 subunit K"/>
    <property type="match status" value="1"/>
</dbReference>
<comment type="subunit">
    <text evidence="5">Component of the eukaryotic translation initiation factor 3 (eIF-3) complex.</text>
</comment>
<comment type="similarity">
    <text evidence="5">Belongs to the eIF-3 subunit K family.</text>
</comment>
<dbReference type="SUPFAM" id="SSF48371">
    <property type="entry name" value="ARM repeat"/>
    <property type="match status" value="1"/>
</dbReference>
<dbReference type="PANTHER" id="PTHR13022">
    <property type="entry name" value="EUKARYOTIC TRANSLATION INITIATION FACTOR 3 SUBUNIT 11"/>
    <property type="match status" value="1"/>
</dbReference>